<evidence type="ECO:0000313" key="2">
    <source>
        <dbReference type="EMBL" id="EDZ39542.1"/>
    </source>
</evidence>
<gene>
    <name evidence="2" type="ORF">CGL2_11277180</name>
</gene>
<feature type="region of interest" description="Disordered" evidence="1">
    <location>
        <begin position="1"/>
        <end position="21"/>
    </location>
</feature>
<name>B6AM35_9BACT</name>
<evidence type="ECO:0000256" key="1">
    <source>
        <dbReference type="SAM" id="MobiDB-lite"/>
    </source>
</evidence>
<sequence>MNDLAALYSPDPSSRLDNHSANISRGTRAYLATRPNRFKYVHTPKHGPDSTWWS</sequence>
<dbReference type="AlphaFoldDB" id="B6AM35"/>
<proteinExistence type="predicted"/>
<dbReference type="EMBL" id="DS995259">
    <property type="protein sequence ID" value="EDZ39542.1"/>
    <property type="molecule type" value="Genomic_DNA"/>
</dbReference>
<reference evidence="2" key="2">
    <citation type="journal article" date="2008" name="PLoS Biol.">
        <title>Population genomic analysis of strain variation in Leptospirillum group II bacteria involved in acid mine drainage formation.</title>
        <authorList>
            <person name="Simmons S.L."/>
            <person name="Dibartolo G."/>
            <person name="Denef V.J."/>
            <person name="Goltsman D.S."/>
            <person name="Thelen M.P."/>
            <person name="Banfield J.F."/>
        </authorList>
    </citation>
    <scope>NUCLEOTIDE SEQUENCE [LARGE SCALE GENOMIC DNA]</scope>
</reference>
<organism evidence="2">
    <name type="scientific">Leptospirillum sp. Group II '5-way CG'</name>
    <dbReference type="NCBI Taxonomy" id="419541"/>
    <lineage>
        <taxon>Bacteria</taxon>
        <taxon>Pseudomonadati</taxon>
        <taxon>Nitrospirota</taxon>
        <taxon>Nitrospiria</taxon>
        <taxon>Nitrospirales</taxon>
        <taxon>Nitrospiraceae</taxon>
        <taxon>Leptospirillum</taxon>
    </lineage>
</organism>
<protein>
    <submittedName>
        <fullName evidence="2">Uncharacterized protein</fullName>
    </submittedName>
</protein>
<accession>B6AM35</accession>
<reference evidence="2" key="1">
    <citation type="journal article" date="2004" name="Nature">
        <title>Community structure and metabolism through reconstruction of microbial genomes from the environment.</title>
        <authorList>
            <person name="Tyson G.W."/>
            <person name="Chapman J."/>
            <person name="Hugenholtz P."/>
            <person name="Allen E.E."/>
            <person name="Ram R.J."/>
            <person name="Richardson P.M."/>
            <person name="Solovyev V.V."/>
            <person name="Rubin E.M."/>
            <person name="Rokhsar D.S."/>
            <person name="Banfield J.F."/>
        </authorList>
    </citation>
    <scope>NUCLEOTIDE SEQUENCE [LARGE SCALE GENOMIC DNA]</scope>
</reference>